<accession>A0A0V1F3A6</accession>
<protein>
    <submittedName>
        <fullName evidence="1">Uncharacterized protein</fullName>
    </submittedName>
</protein>
<dbReference type="Proteomes" id="UP000054995">
    <property type="component" value="Unassembled WGS sequence"/>
</dbReference>
<sequence length="66" mass="7407">MVGGGGGQTYGAIKFKSWESRMISKRNDFLDYEDNCHQNCASGFAACQLSLTCHLRWLVPSDNDIY</sequence>
<proteinExistence type="predicted"/>
<comment type="caution">
    <text evidence="1">The sequence shown here is derived from an EMBL/GenBank/DDBJ whole genome shotgun (WGS) entry which is preliminary data.</text>
</comment>
<evidence type="ECO:0000313" key="1">
    <source>
        <dbReference type="EMBL" id="KRY80229.1"/>
    </source>
</evidence>
<reference evidence="1 2" key="1">
    <citation type="submission" date="2015-01" db="EMBL/GenBank/DDBJ databases">
        <title>Evolution of Trichinella species and genotypes.</title>
        <authorList>
            <person name="Korhonen P.K."/>
            <person name="Edoardo P."/>
            <person name="Giuseppe L.R."/>
            <person name="Gasser R.B."/>
        </authorList>
    </citation>
    <scope>NUCLEOTIDE SEQUENCE [LARGE SCALE GENOMIC DNA]</scope>
    <source>
        <strain evidence="1">ISS470</strain>
    </source>
</reference>
<name>A0A0V1F3A6_TRIPS</name>
<gene>
    <name evidence="1" type="ORF">T4D_9916</name>
</gene>
<keyword evidence="2" id="KW-1185">Reference proteome</keyword>
<evidence type="ECO:0000313" key="2">
    <source>
        <dbReference type="Proteomes" id="UP000054995"/>
    </source>
</evidence>
<dbReference type="AlphaFoldDB" id="A0A0V1F3A6"/>
<dbReference type="EMBL" id="JYDT01000680">
    <property type="protein sequence ID" value="KRY80229.1"/>
    <property type="molecule type" value="Genomic_DNA"/>
</dbReference>
<organism evidence="1 2">
    <name type="scientific">Trichinella pseudospiralis</name>
    <name type="common">Parasitic roundworm</name>
    <dbReference type="NCBI Taxonomy" id="6337"/>
    <lineage>
        <taxon>Eukaryota</taxon>
        <taxon>Metazoa</taxon>
        <taxon>Ecdysozoa</taxon>
        <taxon>Nematoda</taxon>
        <taxon>Enoplea</taxon>
        <taxon>Dorylaimia</taxon>
        <taxon>Trichinellida</taxon>
        <taxon>Trichinellidae</taxon>
        <taxon>Trichinella</taxon>
    </lineage>
</organism>